<reference evidence="2 3" key="1">
    <citation type="submission" date="2014-12" db="EMBL/GenBank/DDBJ databases">
        <title>Genome sequencing of Chryseobacterium taiwanense TPW19.</title>
        <authorList>
            <person name="Tan P.W."/>
            <person name="Chan K.-G."/>
        </authorList>
    </citation>
    <scope>NUCLEOTIDE SEQUENCE [LARGE SCALE GENOMIC DNA]</scope>
    <source>
        <strain evidence="2 3">TPW19</strain>
    </source>
</reference>
<organism evidence="2 3">
    <name type="scientific">Chryseobacterium taiwanense</name>
    <dbReference type="NCBI Taxonomy" id="363331"/>
    <lineage>
        <taxon>Bacteria</taxon>
        <taxon>Pseudomonadati</taxon>
        <taxon>Bacteroidota</taxon>
        <taxon>Flavobacteriia</taxon>
        <taxon>Flavobacteriales</taxon>
        <taxon>Weeksellaceae</taxon>
        <taxon>Chryseobacterium group</taxon>
        <taxon>Chryseobacterium</taxon>
    </lineage>
</organism>
<evidence type="ECO:0000313" key="3">
    <source>
        <dbReference type="Proteomes" id="UP000031167"/>
    </source>
</evidence>
<keyword evidence="1" id="KW-0812">Transmembrane</keyword>
<feature type="transmembrane region" description="Helical" evidence="1">
    <location>
        <begin position="77"/>
        <end position="97"/>
    </location>
</feature>
<feature type="transmembrane region" description="Helical" evidence="1">
    <location>
        <begin position="109"/>
        <end position="128"/>
    </location>
</feature>
<dbReference type="RefSeq" id="WP_039365195.1">
    <property type="nucleotide sequence ID" value="NZ_JWTA01000003.1"/>
</dbReference>
<dbReference type="Proteomes" id="UP000031167">
    <property type="component" value="Unassembled WGS sequence"/>
</dbReference>
<dbReference type="OrthoDB" id="1255831at2"/>
<sequence length="134" mass="15450">MSKKIDAIKEKYLSLGVQEKNFIYACKAVKGGKKREIILKNLTSDVRKENFEVSEEMLIEMFKINGGEFKYENRGGYLYSTIYLVAIVVLGLLFFTVNDSNGRNLKFKIGIAFILFLFLFIKTLIPTIKGKFRE</sequence>
<evidence type="ECO:0000256" key="1">
    <source>
        <dbReference type="SAM" id="Phobius"/>
    </source>
</evidence>
<proteinExistence type="predicted"/>
<keyword evidence="1" id="KW-1133">Transmembrane helix</keyword>
<accession>A0A0B4ED92</accession>
<dbReference type="EMBL" id="JWTA01000003">
    <property type="protein sequence ID" value="KIC64608.1"/>
    <property type="molecule type" value="Genomic_DNA"/>
</dbReference>
<dbReference type="AlphaFoldDB" id="A0A0B4ED92"/>
<keyword evidence="1" id="KW-0472">Membrane</keyword>
<comment type="caution">
    <text evidence="2">The sequence shown here is derived from an EMBL/GenBank/DDBJ whole genome shotgun (WGS) entry which is preliminary data.</text>
</comment>
<dbReference type="STRING" id="363331.RM51_03495"/>
<gene>
    <name evidence="2" type="ORF">RM51_03495</name>
</gene>
<keyword evidence="3" id="KW-1185">Reference proteome</keyword>
<evidence type="ECO:0000313" key="2">
    <source>
        <dbReference type="EMBL" id="KIC64608.1"/>
    </source>
</evidence>
<protein>
    <submittedName>
        <fullName evidence="2">Uncharacterized protein</fullName>
    </submittedName>
</protein>
<name>A0A0B4ED92_9FLAO</name>